<dbReference type="AlphaFoldDB" id="A5CBU7"/>
<organism evidence="2">
    <name type="scientific">Vitis vinifera</name>
    <name type="common">Grape</name>
    <dbReference type="NCBI Taxonomy" id="29760"/>
    <lineage>
        <taxon>Eukaryota</taxon>
        <taxon>Viridiplantae</taxon>
        <taxon>Streptophyta</taxon>
        <taxon>Embryophyta</taxon>
        <taxon>Tracheophyta</taxon>
        <taxon>Spermatophyta</taxon>
        <taxon>Magnoliopsida</taxon>
        <taxon>eudicotyledons</taxon>
        <taxon>Gunneridae</taxon>
        <taxon>Pentapetalae</taxon>
        <taxon>rosids</taxon>
        <taxon>Vitales</taxon>
        <taxon>Vitaceae</taxon>
        <taxon>Viteae</taxon>
        <taxon>Vitis</taxon>
    </lineage>
</organism>
<dbReference type="EMBL" id="AM489353">
    <property type="protein sequence ID" value="CAN68887.1"/>
    <property type="molecule type" value="Genomic_DNA"/>
</dbReference>
<gene>
    <name evidence="2" type="ORF">VITISV_039233</name>
</gene>
<sequence>MNKVFPGVPISKKVGSSFKEKEKGIYADAIRVKRGELGESLWLHLRDRELLCREEQLSRCLVGCFGDILDSVPPLSSFKGWAHARWALRGGLKISKLGGAFLLFEFENKSEADMVLLRGNMRESFRCKDEDLKWGVFGMGAMPRKFREVFKRIGESCEGFVAVDEETTFFSQLQWARILVRTTGKDLLGSLQVVVVGQTCFAVRLWWEAPPWVSQVVPWSESCRSAGQEVRDEFVGGSRTGESVRESQPVVQKLGSKEQLEYGRSRGAVGAAGLPQRPTWEQWDGVGDAGLQRLHHREVALRLTDAHQQGVDGGSLQLPCGSVGSDGATKLAIVLIGSVFARPLRPLAEMTDFQLEEAGRDEGWNSSCLAKFSRCLGMPTKGFEKEILYLLRRMEGRIDQKGQDGASRKMKSLPSKFVKELKKLEWTVSYKKARVDTELGNFVGASLSGCKGR</sequence>
<evidence type="ECO:0000259" key="1">
    <source>
        <dbReference type="Pfam" id="PF14111"/>
    </source>
</evidence>
<proteinExistence type="predicted"/>
<accession>A5CBU7</accession>
<dbReference type="Pfam" id="PF14111">
    <property type="entry name" value="DUF4283"/>
    <property type="match status" value="1"/>
</dbReference>
<reference evidence="2" key="1">
    <citation type="journal article" date="2007" name="PLoS ONE">
        <title>The first genome sequence of an elite grapevine cultivar (Pinot noir Vitis vinifera L.): coping with a highly heterozygous genome.</title>
        <authorList>
            <person name="Velasco R."/>
            <person name="Zharkikh A."/>
            <person name="Troggio M."/>
            <person name="Cartwright D.A."/>
            <person name="Cestaro A."/>
            <person name="Pruss D."/>
            <person name="Pindo M."/>
            <person name="FitzGerald L.M."/>
            <person name="Vezzulli S."/>
            <person name="Reid J."/>
            <person name="Malacarne G."/>
            <person name="Iliev D."/>
            <person name="Coppola G."/>
            <person name="Wardell B."/>
            <person name="Micheletti D."/>
            <person name="Macalma T."/>
            <person name="Facci M."/>
            <person name="Mitchell J.T."/>
            <person name="Perazzolli M."/>
            <person name="Eldredge G."/>
            <person name="Gatto P."/>
            <person name="Oyzerski R."/>
            <person name="Moretto M."/>
            <person name="Gutin N."/>
            <person name="Stefanini M."/>
            <person name="Chen Y."/>
            <person name="Segala C."/>
            <person name="Davenport C."/>
            <person name="Dematte L."/>
            <person name="Mraz A."/>
            <person name="Battilana J."/>
            <person name="Stormo K."/>
            <person name="Costa F."/>
            <person name="Tao Q."/>
            <person name="Si-Ammour A."/>
            <person name="Harkins T."/>
            <person name="Lackey A."/>
            <person name="Perbost C."/>
            <person name="Taillon B."/>
            <person name="Stella A."/>
            <person name="Solovyev V."/>
            <person name="Fawcett J.A."/>
            <person name="Sterck L."/>
            <person name="Vandepoele K."/>
            <person name="Grando S.M."/>
            <person name="Toppo S."/>
            <person name="Moser C."/>
            <person name="Lanchbury J."/>
            <person name="Bogden R."/>
            <person name="Skolnick M."/>
            <person name="Sgaramella V."/>
            <person name="Bhatnagar S.K."/>
            <person name="Fontana P."/>
            <person name="Gutin A."/>
            <person name="Van de Peer Y."/>
            <person name="Salamini F."/>
            <person name="Viola R."/>
        </authorList>
    </citation>
    <scope>NUCLEOTIDE SEQUENCE</scope>
</reference>
<name>A5CBU7_VITVI</name>
<protein>
    <recommendedName>
        <fullName evidence="1">DUF4283 domain-containing protein</fullName>
    </recommendedName>
</protein>
<dbReference type="PANTHER" id="PTHR34427:SF10">
    <property type="entry name" value="DUF4283 DOMAIN-CONTAINING PROTEIN"/>
    <property type="match status" value="1"/>
</dbReference>
<evidence type="ECO:0000313" key="2">
    <source>
        <dbReference type="EMBL" id="CAN68887.1"/>
    </source>
</evidence>
<feature type="domain" description="DUF4283" evidence="1">
    <location>
        <begin position="54"/>
        <end position="121"/>
    </location>
</feature>
<dbReference type="PANTHER" id="PTHR34427">
    <property type="entry name" value="DUF4283 DOMAIN PROTEIN"/>
    <property type="match status" value="1"/>
</dbReference>
<dbReference type="InterPro" id="IPR025558">
    <property type="entry name" value="DUF4283"/>
</dbReference>